<dbReference type="SMART" id="SM00318">
    <property type="entry name" value="SNc"/>
    <property type="match status" value="1"/>
</dbReference>
<dbReference type="InterPro" id="IPR016071">
    <property type="entry name" value="Staphylococal_nuclease_OB-fold"/>
</dbReference>
<sequence length="142" mass="16018">MFRFISLLVFLFVTSPAYANINVTVEKVQSVYDADTFRVDISGWPDIVGKNIPIRVNGVDAAEIRGKCTIEKELARAARDYTKTMLQNGRIIELRNIQRGKYFRLLADVYVDGISLSEALIHSGHARPYDGGTRQGWCAKHK</sequence>
<dbReference type="Pfam" id="PF00565">
    <property type="entry name" value="SNase"/>
    <property type="match status" value="1"/>
</dbReference>
<comment type="caution">
    <text evidence="3">The sequence shown here is derived from an EMBL/GenBank/DDBJ whole genome shotgun (WGS) entry which is preliminary data.</text>
</comment>
<accession>A0ABS0Z7I3</accession>
<evidence type="ECO:0000313" key="3">
    <source>
        <dbReference type="EMBL" id="MBJ7549610.1"/>
    </source>
</evidence>
<evidence type="ECO:0000313" key="4">
    <source>
        <dbReference type="Proteomes" id="UP000598488"/>
    </source>
</evidence>
<reference evidence="3 4" key="1">
    <citation type="submission" date="2020-12" db="EMBL/GenBank/DDBJ databases">
        <title>Comparative genome analysis of fungal antagonists Marinomonas ostreistagni 398 and M. spartinae 468.</title>
        <authorList>
            <person name="Fields J.L."/>
            <person name="Mavrodi O.V."/>
            <person name="Biber P.D."/>
            <person name="Indest K.J."/>
            <person name="Mavrodi D.V."/>
        </authorList>
    </citation>
    <scope>NUCLEOTIDE SEQUENCE [LARGE SCALE GENOMIC DNA]</scope>
    <source>
        <strain evidence="3 4">USM7</strain>
    </source>
</reference>
<evidence type="ECO:0000259" key="2">
    <source>
        <dbReference type="PROSITE" id="PS50830"/>
    </source>
</evidence>
<gene>
    <name evidence="3" type="ORF">JHD44_02860</name>
</gene>
<organism evidence="3 4">
    <name type="scientific">Marinomonas ostreistagni</name>
    <dbReference type="NCBI Taxonomy" id="359209"/>
    <lineage>
        <taxon>Bacteria</taxon>
        <taxon>Pseudomonadati</taxon>
        <taxon>Pseudomonadota</taxon>
        <taxon>Gammaproteobacteria</taxon>
        <taxon>Oceanospirillales</taxon>
        <taxon>Oceanospirillaceae</taxon>
        <taxon>Marinomonas</taxon>
    </lineage>
</organism>
<dbReference type="EMBL" id="JAEMUH010000002">
    <property type="protein sequence ID" value="MBJ7549610.1"/>
    <property type="molecule type" value="Genomic_DNA"/>
</dbReference>
<dbReference type="SUPFAM" id="SSF50199">
    <property type="entry name" value="Staphylococcal nuclease"/>
    <property type="match status" value="1"/>
</dbReference>
<feature type="signal peptide" evidence="1">
    <location>
        <begin position="1"/>
        <end position="19"/>
    </location>
</feature>
<feature type="domain" description="TNase-like" evidence="2">
    <location>
        <begin position="22"/>
        <end position="142"/>
    </location>
</feature>
<evidence type="ECO:0000256" key="1">
    <source>
        <dbReference type="SAM" id="SignalP"/>
    </source>
</evidence>
<dbReference type="Gene3D" id="2.40.50.90">
    <property type="match status" value="1"/>
</dbReference>
<protein>
    <submittedName>
        <fullName evidence="3">Thermonuclease family protein</fullName>
    </submittedName>
</protein>
<name>A0ABS0Z7I3_9GAMM</name>
<dbReference type="RefSeq" id="WP_199460893.1">
    <property type="nucleotide sequence ID" value="NZ_JAEMUH010000002.1"/>
</dbReference>
<keyword evidence="1" id="KW-0732">Signal</keyword>
<keyword evidence="4" id="KW-1185">Reference proteome</keyword>
<dbReference type="InterPro" id="IPR035437">
    <property type="entry name" value="SNase_OB-fold_sf"/>
</dbReference>
<feature type="chain" id="PRO_5046227132" evidence="1">
    <location>
        <begin position="20"/>
        <end position="142"/>
    </location>
</feature>
<dbReference type="PROSITE" id="PS50830">
    <property type="entry name" value="TNASE_3"/>
    <property type="match status" value="1"/>
</dbReference>
<proteinExistence type="predicted"/>
<dbReference type="Proteomes" id="UP000598488">
    <property type="component" value="Unassembled WGS sequence"/>
</dbReference>